<organism evidence="4 5">
    <name type="scientific">Volvox reticuliferus</name>
    <dbReference type="NCBI Taxonomy" id="1737510"/>
    <lineage>
        <taxon>Eukaryota</taxon>
        <taxon>Viridiplantae</taxon>
        <taxon>Chlorophyta</taxon>
        <taxon>core chlorophytes</taxon>
        <taxon>Chlorophyceae</taxon>
        <taxon>CS clade</taxon>
        <taxon>Chlamydomonadales</taxon>
        <taxon>Volvocaceae</taxon>
        <taxon>Volvox</taxon>
    </lineage>
</organism>
<name>A0A8J4LQH2_9CHLO</name>
<accession>A0A8J4LQH2</accession>
<feature type="compositionally biased region" description="Low complexity" evidence="2">
    <location>
        <begin position="192"/>
        <end position="201"/>
    </location>
</feature>
<feature type="compositionally biased region" description="Polar residues" evidence="2">
    <location>
        <begin position="211"/>
        <end position="222"/>
    </location>
</feature>
<feature type="compositionally biased region" description="Low complexity" evidence="2">
    <location>
        <begin position="1031"/>
        <end position="1047"/>
    </location>
</feature>
<feature type="compositionally biased region" description="Acidic residues" evidence="2">
    <location>
        <begin position="1197"/>
        <end position="1208"/>
    </location>
</feature>
<evidence type="ECO:0000313" key="3">
    <source>
        <dbReference type="EMBL" id="GIL91133.1"/>
    </source>
</evidence>
<feature type="region of interest" description="Disordered" evidence="2">
    <location>
        <begin position="1775"/>
        <end position="1843"/>
    </location>
</feature>
<evidence type="ECO:0000313" key="5">
    <source>
        <dbReference type="Proteomes" id="UP000722791"/>
    </source>
</evidence>
<dbReference type="PANTHER" id="PTHR23159:SF31">
    <property type="entry name" value="CENTROSOME-ASSOCIATED PROTEIN CEP250 ISOFORM X1"/>
    <property type="match status" value="1"/>
</dbReference>
<keyword evidence="1" id="KW-0175">Coiled coil</keyword>
<evidence type="ECO:0000313" key="6">
    <source>
        <dbReference type="Proteomes" id="UP000747110"/>
    </source>
</evidence>
<dbReference type="OrthoDB" id="549446at2759"/>
<evidence type="ECO:0000256" key="2">
    <source>
        <dbReference type="SAM" id="MobiDB-lite"/>
    </source>
</evidence>
<dbReference type="Proteomes" id="UP000747110">
    <property type="component" value="Unassembled WGS sequence"/>
</dbReference>
<dbReference type="EMBL" id="BNCP01000062">
    <property type="protein sequence ID" value="GIL91133.1"/>
    <property type="molecule type" value="Genomic_DNA"/>
</dbReference>
<feature type="region of interest" description="Disordered" evidence="2">
    <location>
        <begin position="1715"/>
        <end position="1749"/>
    </location>
</feature>
<feature type="compositionally biased region" description="Basic and acidic residues" evidence="2">
    <location>
        <begin position="261"/>
        <end position="271"/>
    </location>
</feature>
<feature type="region of interest" description="Disordered" evidence="2">
    <location>
        <begin position="179"/>
        <end position="226"/>
    </location>
</feature>
<comment type="caution">
    <text evidence="4">The sequence shown here is derived from an EMBL/GenBank/DDBJ whole genome shotgun (WGS) entry which is preliminary data.</text>
</comment>
<gene>
    <name evidence="3" type="ORF">Vretifemale_18794</name>
    <name evidence="4" type="ORF">Vretimale_9576</name>
</gene>
<feature type="region of interest" description="Disordered" evidence="2">
    <location>
        <begin position="254"/>
        <end position="294"/>
    </location>
</feature>
<evidence type="ECO:0000256" key="1">
    <source>
        <dbReference type="SAM" id="Coils"/>
    </source>
</evidence>
<dbReference type="Proteomes" id="UP000722791">
    <property type="component" value="Unassembled WGS sequence"/>
</dbReference>
<proteinExistence type="predicted"/>
<feature type="coiled-coil region" evidence="1">
    <location>
        <begin position="923"/>
        <end position="981"/>
    </location>
</feature>
<sequence length="1922" mass="203877">MPVSNMPSTLPAIVTPRIGPGAQELNASYPDERGFALSGLSAASAALRGALFEATGRSSTGASNGTGPLAGRPLSATTIALMMSPGPVGPHGQAPPLLIPGASNGAAGASTRGSPGSILGFLSGAGPGGVLSGASGVGGLAQEAVQSTAALRTAAEGLVEALEAAVRAREAQNRAMLTATKESASGAGPGPGSSSRPASARALDRALAKSTSVRTPRQTSAGPSGLSAIAAIPTSATDERLGWVRALVRQTEGGQAYATAAEERERERERSTTGGDSGESATPGHVRRGPLPALRPSRREDVLLLQAWLAGMLQQVAAAGAVRQQQAAAAAFTAAVAASSLPASGSTSAATNNPVAAAAAAASEPGLVAQHAAELADASLYVVGVAMEELRRQVGAECRERAELLGQLVDQQAALVALRGALATEGRVAEASAQWAALLAEREKEREKERERGKGATEAAPDAAAAAANSVAVASSLAAQLVAAHHASEAAERRFQLADAALAGEAGRRAAAEQQLEATRELLRRQEHEWLHHRAINQRLENELQELKDKLEAATRNAAVAEATVEAAREQTRIGRDDVSQLEAGLARMRQQYEGNEILVAAQRQQIRELEAALASLREQHREQAVALGKVGKVTEKYEDTLSDLRADLATLQERAAELEADLTCRTARLSEVEERLATCDHDLALVRARLSATEADAAKAASEAETVQRQMRHEITDAVAARRQEETRRVEVEKETTAMVEMVKMLGRTLQLQGMEGVPGITDRSWDTTGPLGAAQRVLGLATQHVATLYGSREDLTRELRALQVKMAQEKEVTSKLQRDLYDARTTETRMLREKEILEMKVANLEHDLRVSHSDATKSKAAAQDSEVKLKMQHETILGLQAQAKELVPLKKRVEALANDLDCSRRLEEDLRNSLDVTRRGLEQSEEQSRYYQNEVHKLQHEIGCLQDSIKALRVKEARLSEVEALNKDLDKQLVALKHKLDLTAESHTDTIRQLELAKFFLQGLDSNVPGSPARSSTSANASPSRDVRAALSPRSHSRSPSRTLTMTYNASQSGRFGSPPGRLFRASAAALSSAGPSAQLPDGTVRPAPFNVSGNNTNGLNVNGVNGANANSSTSGAATAAAAAAAVIDNPSPFADAAPYIGEDGRPISAVVSRQTGRMPSPRGMAAARSRSNQMGSIAIASSFTRPGSAITEPVPEDDEYEEVETDGPGGTSESGGMVPTANDTSTRPRQSRVASAGAASSRRDAVGTVGANSSGGRSSRSPREMASRSPRSVSRMNSMGLNLETRPMSGFGQRSVADDDYNDHSTEVSTVVMDIIESRGLTTRINRATHKWSTVKIGIMAWFSRRLRERLLAVSEQLAAKDLEIAQLHYNYVNEMKQREEFICTELLPTLMPAVDSGLKDSYREAQQLRAELPLARRDLDALAGACAVLGFSLQAYRDRETHAVCVSCQTDSDCPDDWARFANHLPPLPPRLSLSLPALVDTIVRIYVRASGTVEEVPTWGAPRHDTIHDAIMAHYTSQRAPGTFQLELLKEPESPISRLLSSAIGQARNTKVAGFLYFLNLSPEGVHWRSPTWHFFLHVLHCLRVLLSGTWRIVTKRWATPDGVQIPMPAVLDLVGNLFNVQSPGDLDGALSVRLAAIVTPGVAGPAVDLDALLLLLVREYNAGNCPRNALLFPRRLTDGQLFNIFNSLGHNTHVAALKSALAGQYIGPAAPSSPTTSIKRATSPGRPTAPSSPSRSAATATPLSPEASAAAFGAGLLVAQGDILHPYGDIGSDSARGSNAPGSPTLPDQQLYSNVPDMLSPPQPQPQQQHGGEGREDFDAAEAAGTTRQSVRWGPLMPMTGPAPTQPAGNMTVNFQISHDHHSTAVVQQAATLAQGQGQAAGSSTQAWGGVATGYYTDNGNRLTALPPPPPRPRKY</sequence>
<feature type="compositionally biased region" description="Low complexity" evidence="2">
    <location>
        <begin position="1727"/>
        <end position="1748"/>
    </location>
</feature>
<feature type="coiled-coil region" evidence="1">
    <location>
        <begin position="794"/>
        <end position="821"/>
    </location>
</feature>
<feature type="compositionally biased region" description="Polar residues" evidence="2">
    <location>
        <begin position="1781"/>
        <end position="1799"/>
    </location>
</feature>
<evidence type="ECO:0000313" key="4">
    <source>
        <dbReference type="EMBL" id="GIM05098.1"/>
    </source>
</evidence>
<dbReference type="EMBL" id="BNCQ01000017">
    <property type="protein sequence ID" value="GIM05098.1"/>
    <property type="molecule type" value="Genomic_DNA"/>
</dbReference>
<feature type="region of interest" description="Disordered" evidence="2">
    <location>
        <begin position="1010"/>
        <end position="1047"/>
    </location>
</feature>
<feature type="compositionally biased region" description="Polar residues" evidence="2">
    <location>
        <begin position="1010"/>
        <end position="1025"/>
    </location>
</feature>
<dbReference type="PANTHER" id="PTHR23159">
    <property type="entry name" value="CENTROSOMAL PROTEIN 2"/>
    <property type="match status" value="1"/>
</dbReference>
<reference evidence="4" key="1">
    <citation type="journal article" date="2021" name="Proc. Natl. Acad. Sci. U.S.A.">
        <title>Three genomes in the algal genus Volvox reveal the fate of a haploid sex-determining region after a transition to homothallism.</title>
        <authorList>
            <person name="Yamamoto K."/>
            <person name="Hamaji T."/>
            <person name="Kawai-Toyooka H."/>
            <person name="Matsuzaki R."/>
            <person name="Takahashi F."/>
            <person name="Nishimura Y."/>
            <person name="Kawachi M."/>
            <person name="Noguchi H."/>
            <person name="Minakuchi Y."/>
            <person name="Umen J.G."/>
            <person name="Toyoda A."/>
            <person name="Nozaki H."/>
        </authorList>
    </citation>
    <scope>NUCLEOTIDE SEQUENCE</scope>
    <source>
        <strain evidence="4">NIES-3785</strain>
        <strain evidence="3">NIES-3786</strain>
    </source>
</reference>
<feature type="region of interest" description="Disordered" evidence="2">
    <location>
        <begin position="1186"/>
        <end position="1278"/>
    </location>
</feature>
<feature type="compositionally biased region" description="Pro residues" evidence="2">
    <location>
        <begin position="1912"/>
        <end position="1922"/>
    </location>
</feature>
<feature type="region of interest" description="Disordered" evidence="2">
    <location>
        <begin position="1903"/>
        <end position="1922"/>
    </location>
</feature>
<keyword evidence="6" id="KW-1185">Reference proteome</keyword>
<feature type="compositionally biased region" description="Low complexity" evidence="2">
    <location>
        <begin position="1234"/>
        <end position="1243"/>
    </location>
</feature>
<feature type="coiled-coil region" evidence="1">
    <location>
        <begin position="509"/>
        <end position="571"/>
    </location>
</feature>
<feature type="coiled-coil region" evidence="1">
    <location>
        <begin position="600"/>
        <end position="711"/>
    </location>
</feature>
<protein>
    <submittedName>
        <fullName evidence="4">Uncharacterized protein</fullName>
    </submittedName>
</protein>